<dbReference type="GeneID" id="65119776"/>
<name>A0A4D6T6X4_9CAUD</name>
<accession>A0A4D6T6X4</accession>
<dbReference type="EMBL" id="MK814761">
    <property type="protein sequence ID" value="QCG77826.1"/>
    <property type="molecule type" value="Genomic_DNA"/>
</dbReference>
<evidence type="ECO:0000313" key="2">
    <source>
        <dbReference type="Proteomes" id="UP000298719"/>
    </source>
</evidence>
<keyword evidence="2" id="KW-1185">Reference proteome</keyword>
<dbReference type="RefSeq" id="YP_010101977.1">
    <property type="nucleotide sequence ID" value="NC_055795.1"/>
</dbReference>
<gene>
    <name evidence="1" type="primary">15</name>
    <name evidence="1" type="ORF">SEA_SMOKINGBUNNY_15</name>
</gene>
<dbReference type="KEGG" id="vg:65119776"/>
<evidence type="ECO:0000313" key="1">
    <source>
        <dbReference type="EMBL" id="QCG77826.1"/>
    </source>
</evidence>
<sequence length="79" mass="8876">MDAAMGISHRLWDDSVFVPAGEQAPEPAFVGQLLARLRLEDAPKADQVEGIRHWLETHDASKSLEISLERRGFTELLYS</sequence>
<dbReference type="Proteomes" id="UP000298719">
    <property type="component" value="Segment"/>
</dbReference>
<reference evidence="1 2" key="1">
    <citation type="submission" date="2019-04" db="EMBL/GenBank/DDBJ databases">
        <authorList>
            <person name="Beppler M.A."/>
            <person name="Fryberger R.B."/>
            <person name="Goli R.S."/>
            <person name="Lavin C.K."/>
            <person name="Miller Z.T."/>
            <person name="O'Grady A.J."/>
            <person name="Padmanabhan P."/>
            <person name="Stezoski Q.C."/>
            <person name="Butela K.A."/>
            <person name="Garlena R.A."/>
            <person name="Russell D.A."/>
            <person name="Pope W.H."/>
            <person name="Jacobs-Sera D."/>
            <person name="Hatfull G.F."/>
        </authorList>
    </citation>
    <scope>NUCLEOTIDE SEQUENCE [LARGE SCALE GENOMIC DNA]</scope>
</reference>
<protein>
    <submittedName>
        <fullName evidence="1">Uncharacterized protein</fullName>
    </submittedName>
</protein>
<proteinExistence type="predicted"/>
<organism evidence="1 2">
    <name type="scientific">Gordonia phage SmokingBunny</name>
    <dbReference type="NCBI Taxonomy" id="2572528"/>
    <lineage>
        <taxon>Viruses</taxon>
        <taxon>Duplodnaviria</taxon>
        <taxon>Heunggongvirae</taxon>
        <taxon>Uroviricota</taxon>
        <taxon>Caudoviricetes</taxon>
        <taxon>Stackebrandtviridae</taxon>
        <taxon>Frickvirinae</taxon>
        <taxon>Wizardvirus</taxon>
        <taxon>Wizardvirus smokingbunny</taxon>
    </lineage>
</organism>